<dbReference type="PANTHER" id="PTHR22914">
    <property type="entry name" value="CHITIN SYNTHASE"/>
    <property type="match status" value="1"/>
</dbReference>
<organism evidence="9 10">
    <name type="scientific">Phycomyces blakesleeanus</name>
    <dbReference type="NCBI Taxonomy" id="4837"/>
    <lineage>
        <taxon>Eukaryota</taxon>
        <taxon>Fungi</taxon>
        <taxon>Fungi incertae sedis</taxon>
        <taxon>Mucoromycota</taxon>
        <taxon>Mucoromycotina</taxon>
        <taxon>Mucoromycetes</taxon>
        <taxon>Mucorales</taxon>
        <taxon>Phycomycetaceae</taxon>
        <taxon>Phycomyces</taxon>
    </lineage>
</organism>
<evidence type="ECO:0000256" key="7">
    <source>
        <dbReference type="SAM" id="MobiDB-lite"/>
    </source>
</evidence>
<keyword evidence="3" id="KW-0808">Transferase</keyword>
<dbReference type="InterPro" id="IPR029044">
    <property type="entry name" value="Nucleotide-diphossugar_trans"/>
</dbReference>
<feature type="transmembrane region" description="Helical" evidence="8">
    <location>
        <begin position="851"/>
        <end position="876"/>
    </location>
</feature>
<keyword evidence="4 8" id="KW-0812">Transmembrane</keyword>
<evidence type="ECO:0000256" key="5">
    <source>
        <dbReference type="ARBA" id="ARBA00022989"/>
    </source>
</evidence>
<gene>
    <name evidence="9" type="ORF">J3Q64DRAFT_1822339</name>
</gene>
<evidence type="ECO:0000313" key="10">
    <source>
        <dbReference type="Proteomes" id="UP001448207"/>
    </source>
</evidence>
<keyword evidence="6 8" id="KW-0472">Membrane</keyword>
<keyword evidence="10" id="KW-1185">Reference proteome</keyword>
<proteinExistence type="predicted"/>
<evidence type="ECO:0000256" key="6">
    <source>
        <dbReference type="ARBA" id="ARBA00023136"/>
    </source>
</evidence>
<comment type="caution">
    <text evidence="9">The sequence shown here is derived from an EMBL/GenBank/DDBJ whole genome shotgun (WGS) entry which is preliminary data.</text>
</comment>
<feature type="region of interest" description="Disordered" evidence="7">
    <location>
        <begin position="1157"/>
        <end position="1179"/>
    </location>
</feature>
<feature type="compositionally biased region" description="Polar residues" evidence="7">
    <location>
        <begin position="695"/>
        <end position="712"/>
    </location>
</feature>
<evidence type="ECO:0000313" key="9">
    <source>
        <dbReference type="EMBL" id="KAL0085177.1"/>
    </source>
</evidence>
<dbReference type="EC" id="2.4.1.16" evidence="2"/>
<feature type="compositionally biased region" description="Polar residues" evidence="7">
    <location>
        <begin position="1024"/>
        <end position="1034"/>
    </location>
</feature>
<feature type="compositionally biased region" description="Polar residues" evidence="7">
    <location>
        <begin position="1165"/>
        <end position="1179"/>
    </location>
</feature>
<feature type="region of interest" description="Disordered" evidence="7">
    <location>
        <begin position="1024"/>
        <end position="1053"/>
    </location>
</feature>
<feature type="compositionally biased region" description="Gly residues" evidence="7">
    <location>
        <begin position="508"/>
        <end position="518"/>
    </location>
</feature>
<evidence type="ECO:0000256" key="8">
    <source>
        <dbReference type="SAM" id="Phobius"/>
    </source>
</evidence>
<sequence length="1452" mass="162696">MPTTYRGLIWTAFARVCTLPIPDVLLHSLGGMTTPGKLRSSILNNNNIARRAWREKIAICILFLIVSCSLAVWLEFVSELFCDPEKTYDYDEVYGNGSRYVGINGKAVRPSKNMEMELMSEIQNHLGQDISPLFPTFLHLRRSSQGTYDDKTLQLCLSGREAQADAWLSYLLTNDPGYIFANTTLITCPNPAQLNISGSPCFLNSAQSLEVDMYGLKGDIVFDLKDISTKFNALPTPANPDARAYVVLNGNVLDLTSYFTMATNVVPVSTTTNSRAFAPDRLFLPLDLSIMLYVNLGKDMSDYFNGNVSSVFNDCLKTLFFKGVVSSAIPVGCSRINPAMWATMGIGLMYFLLKMNLANLSRMPFIQRLFFSSDPKFSSARPRSWPHTILMIPCCGESNETLKQTYESLARASYEDTKKLLLFVCDGVTQSVHDSKETHVLILEALGYSCTEEPAMQAYVSLGQNRRRLNYARVYSGFYETGRNRVPYMVVVKHGHPREHSSSSPGNISGGGNSGGRVPGNRGKRDSMIIVFGFLERCMNITNNRMTPLEYELFNQCYNVLGIDPRLFKYLLVTDADTQVHADVVQRLVLRLERDPKMIAISGHIRPANPEQNLTTMLQIFPLYLTLFSGLAYETFLKRVMTISSGLVMYKVWSDSPLLSPSSSPSKSSPSLSPSQPRSRSQSQSRSQSHSRSRNTSMERTQSKATSQQSIWPSRWPKLSDEIIPNKDPWDVEETQTSANSSMAEVRSSRPVHTTNISLCCIHPTVLRGFALQQASTMHTMNALLQGEDRCLAAVLLQSHPGCHLGFESEAIGYVTLPTDFLALQGSQTRSIRAIFYNLWRNQRVYWQRGLSYWLLSITELLDMIFYTPVIVYLYIIYVRFFLNLGLTYSIIAFCFTGLVIIHIIYFLLRRQFRYVLWFILYCLIAVPLFAIWFPLLAAWNSNNADKWYDVWAIRGYKSSRLHGIVDYPNPKDSEKDEEVPDEGELIPRMRLTEHEAFEARKSHQRNQTALDSKFVGFSSFANSRTSTETSAPSRRSESMYDGDSIITSPPNAQIRDGFHSSRMAATSGFRMAGSTVDGYGYGNQGRAEGFSSSGIGRRDATEVFKTGMLPPYRDHANSSVSNPFIDPVDNPFEDDYESALQSDKAYVMDETTYRNRNLGHRQSRSQSSYFTQGGQRSAGDQTPYASNIYSCAEDSVINGTVNSSGFTWMTSPYVLESASHSRAFSVDSVFPADVPVDRRSIRSTLSTTYSLASSNLSVDPEMSLETIQAGVIYSRMNSKDALQLREEQEQGRRAAMHGRVGLRIPRSSAHIGSNSSGSGSGSGSGTHGIGSGSGSGFSAAIRSRTPRPNFSQYSTYSHHRSNTVDTMDTITTNNTNPEQQQPLSSHEFFPLLHQQIRLYLDTADLDSTTRAQVKDHLFHMFGSRVHTDDETQAYIHQCIEETTLEYLDRIA</sequence>
<dbReference type="InterPro" id="IPR004835">
    <property type="entry name" value="Chitin_synth"/>
</dbReference>
<evidence type="ECO:0000256" key="4">
    <source>
        <dbReference type="ARBA" id="ARBA00022692"/>
    </source>
</evidence>
<feature type="compositionally biased region" description="Low complexity" evidence="7">
    <location>
        <begin position="1307"/>
        <end position="1318"/>
    </location>
</feature>
<name>A0ABR3B0H7_PHYBL</name>
<feature type="region of interest" description="Disordered" evidence="7">
    <location>
        <begin position="1287"/>
        <end position="1359"/>
    </location>
</feature>
<feature type="transmembrane region" description="Helical" evidence="8">
    <location>
        <begin position="916"/>
        <end position="940"/>
    </location>
</feature>
<feature type="transmembrane region" description="Helical" evidence="8">
    <location>
        <begin position="888"/>
        <end position="909"/>
    </location>
</feature>
<comment type="subcellular location">
    <subcellularLocation>
        <location evidence="1">Membrane</location>
        <topology evidence="1">Multi-pass membrane protein</topology>
    </subcellularLocation>
</comment>
<reference evidence="9 10" key="1">
    <citation type="submission" date="2024-04" db="EMBL/GenBank/DDBJ databases">
        <title>Symmetric and asymmetric DNA N6-adenine methylation regulates different biological responses in Mucorales.</title>
        <authorList>
            <consortium name="Lawrence Berkeley National Laboratory"/>
            <person name="Lax C."/>
            <person name="Mondo S.J."/>
            <person name="Osorio-Concepcion M."/>
            <person name="Muszewska A."/>
            <person name="Corrochano-Luque M."/>
            <person name="Gutierrez G."/>
            <person name="Riley R."/>
            <person name="Lipzen A."/>
            <person name="Guo J."/>
            <person name="Hundley H."/>
            <person name="Amirebrahimi M."/>
            <person name="Ng V."/>
            <person name="Lorenzo-Gutierrez D."/>
            <person name="Binder U."/>
            <person name="Yang J."/>
            <person name="Song Y."/>
            <person name="Canovas D."/>
            <person name="Navarro E."/>
            <person name="Freitag M."/>
            <person name="Gabaldon T."/>
            <person name="Grigoriev I.V."/>
            <person name="Corrochano L.M."/>
            <person name="Nicolas F.E."/>
            <person name="Garre V."/>
        </authorList>
    </citation>
    <scope>NUCLEOTIDE SEQUENCE [LARGE SCALE GENOMIC DNA]</scope>
    <source>
        <strain evidence="9 10">L51</strain>
    </source>
</reference>
<dbReference type="Proteomes" id="UP001448207">
    <property type="component" value="Unassembled WGS sequence"/>
</dbReference>
<dbReference type="EMBL" id="JBCLYO010000011">
    <property type="protein sequence ID" value="KAL0085177.1"/>
    <property type="molecule type" value="Genomic_DNA"/>
</dbReference>
<protein>
    <recommendedName>
        <fullName evidence="2">chitin synthase</fullName>
        <ecNumber evidence="2">2.4.1.16</ecNumber>
    </recommendedName>
</protein>
<accession>A0ABR3B0H7</accession>
<feature type="transmembrane region" description="Helical" evidence="8">
    <location>
        <begin position="57"/>
        <end position="76"/>
    </location>
</feature>
<keyword evidence="5 8" id="KW-1133">Transmembrane helix</keyword>
<keyword evidence="3" id="KW-0328">Glycosyltransferase</keyword>
<evidence type="ECO:0000256" key="3">
    <source>
        <dbReference type="ARBA" id="ARBA00022676"/>
    </source>
</evidence>
<evidence type="ECO:0000256" key="2">
    <source>
        <dbReference type="ARBA" id="ARBA00012543"/>
    </source>
</evidence>
<evidence type="ECO:0000256" key="1">
    <source>
        <dbReference type="ARBA" id="ARBA00004141"/>
    </source>
</evidence>
<feature type="compositionally biased region" description="Gly residues" evidence="7">
    <location>
        <begin position="1319"/>
        <end position="1336"/>
    </location>
</feature>
<dbReference type="SUPFAM" id="SSF53448">
    <property type="entry name" value="Nucleotide-diphospho-sugar transferases"/>
    <property type="match status" value="1"/>
</dbReference>
<dbReference type="Pfam" id="PF03142">
    <property type="entry name" value="Chitin_synth_2"/>
    <property type="match status" value="2"/>
</dbReference>
<feature type="region of interest" description="Disordered" evidence="7">
    <location>
        <begin position="660"/>
        <end position="713"/>
    </location>
</feature>
<feature type="compositionally biased region" description="Polar residues" evidence="7">
    <location>
        <begin position="1347"/>
        <end position="1357"/>
    </location>
</feature>
<feature type="region of interest" description="Disordered" evidence="7">
    <location>
        <begin position="496"/>
        <end position="522"/>
    </location>
</feature>
<feature type="compositionally biased region" description="Low complexity" evidence="7">
    <location>
        <begin position="660"/>
        <end position="690"/>
    </location>
</feature>
<dbReference type="PANTHER" id="PTHR22914:SF41">
    <property type="entry name" value="CHITIN SYNTHASE 7"/>
    <property type="match status" value="1"/>
</dbReference>